<evidence type="ECO:0000259" key="2">
    <source>
        <dbReference type="SMART" id="SM00867"/>
    </source>
</evidence>
<feature type="signal peptide" evidence="1">
    <location>
        <begin position="1"/>
        <end position="26"/>
    </location>
</feature>
<dbReference type="InterPro" id="IPR036761">
    <property type="entry name" value="TTHA0802/YceI-like_sf"/>
</dbReference>
<keyword evidence="4" id="KW-1185">Reference proteome</keyword>
<dbReference type="AlphaFoldDB" id="A0A562IY96"/>
<dbReference type="PANTHER" id="PTHR34406:SF2">
    <property type="entry name" value="PERIPLASMIC PROTEIN"/>
    <property type="match status" value="1"/>
</dbReference>
<dbReference type="EMBL" id="VLKG01000004">
    <property type="protein sequence ID" value="TWH75937.1"/>
    <property type="molecule type" value="Genomic_DNA"/>
</dbReference>
<evidence type="ECO:0000313" key="4">
    <source>
        <dbReference type="Proteomes" id="UP000319627"/>
    </source>
</evidence>
<dbReference type="Gene3D" id="2.40.128.110">
    <property type="entry name" value="Lipid/polyisoprenoid-binding, YceI-like"/>
    <property type="match status" value="1"/>
</dbReference>
<feature type="domain" description="Lipid/polyisoprenoid-binding YceI-like" evidence="2">
    <location>
        <begin position="30"/>
        <end position="193"/>
    </location>
</feature>
<name>A0A562IY96_9GAMM</name>
<sequence length="195" mass="20925">MNTLSTVSAALFLATGLAVSASPVFAAPETYTLDSTHTFPRFSYSHFGLSTQLSRFNKTTGTIVIDKAAKTAKVDILIDTTSVDTGFATFDEHIQGPDFLDTAKYPTATFKSNKVRFEGDKPVALEGDLTIKGITKPVTLSITSFTNMPHPMLKKDAIGANAQVVIKRSEFNAGKYAPNVGDEVTIDIAVEAVKN</sequence>
<feature type="chain" id="PRO_5022154849" evidence="1">
    <location>
        <begin position="27"/>
        <end position="195"/>
    </location>
</feature>
<dbReference type="SUPFAM" id="SSF101874">
    <property type="entry name" value="YceI-like"/>
    <property type="match status" value="1"/>
</dbReference>
<reference evidence="3 4" key="1">
    <citation type="submission" date="2019-07" db="EMBL/GenBank/DDBJ databases">
        <title>Genomic Encyclopedia of Type Strains, Phase I: the one thousand microbial genomes (KMG-I) project.</title>
        <authorList>
            <person name="Kyrpides N."/>
        </authorList>
    </citation>
    <scope>NUCLEOTIDE SEQUENCE [LARGE SCALE GENOMIC DNA]</scope>
    <source>
        <strain evidence="3 4">DSM 375</strain>
    </source>
</reference>
<dbReference type="Proteomes" id="UP000319627">
    <property type="component" value="Unassembled WGS sequence"/>
</dbReference>
<organism evidence="3 4">
    <name type="scientific">Azomonas agilis</name>
    <dbReference type="NCBI Taxonomy" id="116849"/>
    <lineage>
        <taxon>Bacteria</taxon>
        <taxon>Pseudomonadati</taxon>
        <taxon>Pseudomonadota</taxon>
        <taxon>Gammaproteobacteria</taxon>
        <taxon>Pseudomonadales</taxon>
        <taxon>Pseudomonadaceae</taxon>
        <taxon>Azomonas</taxon>
    </lineage>
</organism>
<comment type="caution">
    <text evidence="3">The sequence shown here is derived from an EMBL/GenBank/DDBJ whole genome shotgun (WGS) entry which is preliminary data.</text>
</comment>
<dbReference type="Pfam" id="PF04264">
    <property type="entry name" value="YceI"/>
    <property type="match status" value="1"/>
</dbReference>
<evidence type="ECO:0000313" key="3">
    <source>
        <dbReference type="EMBL" id="TWH75937.1"/>
    </source>
</evidence>
<protein>
    <submittedName>
        <fullName evidence="3">Polyisoprenoid-binding protein YceI</fullName>
    </submittedName>
</protein>
<evidence type="ECO:0000256" key="1">
    <source>
        <dbReference type="SAM" id="SignalP"/>
    </source>
</evidence>
<gene>
    <name evidence="3" type="ORF">LX59_01447</name>
</gene>
<dbReference type="RefSeq" id="WP_144571164.1">
    <property type="nucleotide sequence ID" value="NZ_VLKG01000004.1"/>
</dbReference>
<dbReference type="SMART" id="SM00867">
    <property type="entry name" value="YceI"/>
    <property type="match status" value="1"/>
</dbReference>
<dbReference type="OrthoDB" id="9811006at2"/>
<keyword evidence="1" id="KW-0732">Signal</keyword>
<dbReference type="PANTHER" id="PTHR34406">
    <property type="entry name" value="PROTEIN YCEI"/>
    <property type="match status" value="1"/>
</dbReference>
<dbReference type="InterPro" id="IPR007372">
    <property type="entry name" value="Lipid/polyisoprenoid-bd_YceI"/>
</dbReference>
<accession>A0A562IY96</accession>
<proteinExistence type="predicted"/>